<dbReference type="InterPro" id="IPR002913">
    <property type="entry name" value="START_lipid-bd_dom"/>
</dbReference>
<name>A0A2D4PQT8_MICSU</name>
<dbReference type="GO" id="GO:0035023">
    <property type="term" value="P:regulation of Rho protein signal transduction"/>
    <property type="evidence" value="ECO:0007669"/>
    <property type="project" value="TreeGrafter"/>
</dbReference>
<dbReference type="AlphaFoldDB" id="A0A2D4PQT8"/>
<dbReference type="SMART" id="SM00234">
    <property type="entry name" value="START"/>
    <property type="match status" value="1"/>
</dbReference>
<reference evidence="5" key="2">
    <citation type="submission" date="2017-11" db="EMBL/GenBank/DDBJ databases">
        <title>Coralsnake Venomics: Analyses of Venom Gland Transcriptomes and Proteomes of Six Brazilian Taxa.</title>
        <authorList>
            <person name="Aird S.D."/>
            <person name="Jorge da Silva N."/>
            <person name="Qiu L."/>
            <person name="Villar-Briones A."/>
            <person name="Aparecida-Saddi V."/>
            <person name="Campos-Telles M.P."/>
            <person name="Grau M."/>
            <person name="Mikheyev A.S."/>
        </authorList>
    </citation>
    <scope>NUCLEOTIDE SEQUENCE</scope>
    <source>
        <tissue evidence="5">Venom_gland</tissue>
    </source>
</reference>
<dbReference type="PANTHER" id="PTHR12659:SF4">
    <property type="entry name" value="RHO-GAP DOMAIN-CONTAINING PROTEIN"/>
    <property type="match status" value="1"/>
</dbReference>
<dbReference type="Pfam" id="PF01852">
    <property type="entry name" value="START"/>
    <property type="match status" value="1"/>
</dbReference>
<accession>A0A2D4PQT8</accession>
<organism evidence="5">
    <name type="scientific">Micrurus surinamensis</name>
    <name type="common">Surinam coral snake</name>
    <dbReference type="NCBI Taxonomy" id="129470"/>
    <lineage>
        <taxon>Eukaryota</taxon>
        <taxon>Metazoa</taxon>
        <taxon>Chordata</taxon>
        <taxon>Craniata</taxon>
        <taxon>Vertebrata</taxon>
        <taxon>Euteleostomi</taxon>
        <taxon>Lepidosauria</taxon>
        <taxon>Squamata</taxon>
        <taxon>Bifurcata</taxon>
        <taxon>Unidentata</taxon>
        <taxon>Episquamata</taxon>
        <taxon>Toxicofera</taxon>
        <taxon>Serpentes</taxon>
        <taxon>Colubroidea</taxon>
        <taxon>Elapidae</taxon>
        <taxon>Elapinae</taxon>
        <taxon>Micrurus</taxon>
    </lineage>
</organism>
<keyword evidence="2" id="KW-0597">Phosphoprotein</keyword>
<evidence type="ECO:0000256" key="1">
    <source>
        <dbReference type="ARBA" id="ARBA00022468"/>
    </source>
</evidence>
<dbReference type="InterPro" id="IPR008936">
    <property type="entry name" value="Rho_GTPase_activation_prot"/>
</dbReference>
<reference evidence="5" key="1">
    <citation type="submission" date="2017-07" db="EMBL/GenBank/DDBJ databases">
        <authorList>
            <person name="Mikheyev A."/>
            <person name="Grau M."/>
        </authorList>
    </citation>
    <scope>NUCLEOTIDE SEQUENCE</scope>
    <source>
        <tissue evidence="5">Venom_gland</tissue>
    </source>
</reference>
<dbReference type="Gene3D" id="3.30.530.20">
    <property type="match status" value="1"/>
</dbReference>
<dbReference type="PANTHER" id="PTHR12659">
    <property type="entry name" value="RHO-TYPE GTPASE ACTIVATING PROTEIN"/>
    <property type="match status" value="1"/>
</dbReference>
<evidence type="ECO:0000313" key="5">
    <source>
        <dbReference type="EMBL" id="LAB59606.1"/>
    </source>
</evidence>
<evidence type="ECO:0000256" key="2">
    <source>
        <dbReference type="ARBA" id="ARBA00022553"/>
    </source>
</evidence>
<dbReference type="GO" id="GO:0008289">
    <property type="term" value="F:lipid binding"/>
    <property type="evidence" value="ECO:0007669"/>
    <property type="project" value="InterPro"/>
</dbReference>
<proteinExistence type="predicted"/>
<dbReference type="PROSITE" id="PS50848">
    <property type="entry name" value="START"/>
    <property type="match status" value="1"/>
</dbReference>
<dbReference type="GO" id="GO:0005096">
    <property type="term" value="F:GTPase activator activity"/>
    <property type="evidence" value="ECO:0007669"/>
    <property type="project" value="UniProtKB-KW"/>
</dbReference>
<dbReference type="GO" id="GO:0030036">
    <property type="term" value="P:actin cytoskeleton organization"/>
    <property type="evidence" value="ECO:0007669"/>
    <property type="project" value="TreeGrafter"/>
</dbReference>
<feature type="domain" description="START" evidence="4">
    <location>
        <begin position="110"/>
        <end position="278"/>
    </location>
</feature>
<evidence type="ECO:0000256" key="3">
    <source>
        <dbReference type="SAM" id="MobiDB-lite"/>
    </source>
</evidence>
<sequence>MTPTNIAVCLAPSLFHLNTLRRDSSSSSRSSQRKLSTGKPDQRDLNENLAATHGLAHMIMQCHRLFGVPNYCFDQEYENEHNQTDLGEVAPHQAILTKYSNIVTSLEHFMQDLLREAKDKFKNWVTCSILEGIDSASKKVDDNYHIRLWKTSVEIDAVPKVILHRILMEQHLWDPNLQQTNILEILDDETDIYQYTTTNMSPLPSREYVVLRTWRTDPQSGTCVLAATSTDNKGATVNGILAQVILYQYLIEVVAGSQKSKVTYVCQIDTRYFFYSFP</sequence>
<dbReference type="EMBL" id="IACN01084353">
    <property type="protein sequence ID" value="LAB59606.1"/>
    <property type="molecule type" value="Transcribed_RNA"/>
</dbReference>
<dbReference type="SUPFAM" id="SSF55961">
    <property type="entry name" value="Bet v1-like"/>
    <property type="match status" value="1"/>
</dbReference>
<dbReference type="Gene3D" id="1.10.555.10">
    <property type="entry name" value="Rho GTPase activation protein"/>
    <property type="match status" value="1"/>
</dbReference>
<feature type="region of interest" description="Disordered" evidence="3">
    <location>
        <begin position="21"/>
        <end position="44"/>
    </location>
</feature>
<evidence type="ECO:0000259" key="4">
    <source>
        <dbReference type="PROSITE" id="PS50848"/>
    </source>
</evidence>
<protein>
    <recommendedName>
        <fullName evidence="4">START domain-containing protein</fullName>
    </recommendedName>
</protein>
<dbReference type="InterPro" id="IPR023393">
    <property type="entry name" value="START-like_dom_sf"/>
</dbReference>
<keyword evidence="1" id="KW-0343">GTPase activation</keyword>